<dbReference type="InterPro" id="IPR036249">
    <property type="entry name" value="Thioredoxin-like_sf"/>
</dbReference>
<evidence type="ECO:0000256" key="3">
    <source>
        <dbReference type="ARBA" id="ARBA00023014"/>
    </source>
</evidence>
<reference evidence="6" key="1">
    <citation type="submission" date="2021-01" db="EMBL/GenBank/DDBJ databases">
        <authorList>
            <person name="Corre E."/>
            <person name="Pelletier E."/>
            <person name="Niang G."/>
            <person name="Scheremetjew M."/>
            <person name="Finn R."/>
            <person name="Kale V."/>
            <person name="Holt S."/>
            <person name="Cochrane G."/>
            <person name="Meng A."/>
            <person name="Brown T."/>
            <person name="Cohen L."/>
        </authorList>
    </citation>
    <scope>NUCLEOTIDE SEQUENCE</scope>
    <source>
        <strain evidence="6">NY070348D</strain>
    </source>
</reference>
<feature type="domain" description="Glutaredoxin" evidence="5">
    <location>
        <begin position="135"/>
        <end position="199"/>
    </location>
</feature>
<dbReference type="GO" id="GO:0051536">
    <property type="term" value="F:iron-sulfur cluster binding"/>
    <property type="evidence" value="ECO:0007669"/>
    <property type="project" value="UniProtKB-KW"/>
</dbReference>
<organism evidence="6">
    <name type="scientific">Mucochytrium quahogii</name>
    <dbReference type="NCBI Taxonomy" id="96639"/>
    <lineage>
        <taxon>Eukaryota</taxon>
        <taxon>Sar</taxon>
        <taxon>Stramenopiles</taxon>
        <taxon>Bigyra</taxon>
        <taxon>Labyrinthulomycetes</taxon>
        <taxon>Thraustochytrida</taxon>
        <taxon>Thraustochytriidae</taxon>
        <taxon>Mucochytrium</taxon>
    </lineage>
</organism>
<keyword evidence="2" id="KW-0408">Iron</keyword>
<evidence type="ECO:0000313" key="6">
    <source>
        <dbReference type="EMBL" id="CAD9692761.1"/>
    </source>
</evidence>
<dbReference type="GO" id="GO:0006879">
    <property type="term" value="P:intracellular iron ion homeostasis"/>
    <property type="evidence" value="ECO:0007669"/>
    <property type="project" value="TreeGrafter"/>
</dbReference>
<evidence type="ECO:0000256" key="2">
    <source>
        <dbReference type="ARBA" id="ARBA00023004"/>
    </source>
</evidence>
<dbReference type="InterPro" id="IPR013766">
    <property type="entry name" value="Thioredoxin_domain"/>
</dbReference>
<sequence length="428" mass="47143">MIVTSKEQFESNIVNAKGILCVVYFWADFHDACKAGGQMDQVIKLLSERYGSATVKFFKVNAEILDVVAEEQGVTMVPAFAFLLNGAKIGMIEGANPPKIQSELEKHIASMSQQAPSAGESLDERLVKLTNSSHVVLFMKGNANEPKCKFSRAMVDLLNEQGVRFVSFDILQDNDVREGLKTFANWKTYPQLWIGGSLVGGLDSVKELVAKDELKKTLSQGVEKVTPAKKKVDLKALVNRAPIMLFMKGSPGSPACGFSSKIVNILKNGGFQFDSFDILGDDAVRQGLKKFSNWPTYPQLYCNGQLIGGLDIVEELAAEGELEDALACTVVDDAFLEKLVNKAPVMLFMKGSPEDPKCGFSSKIVHILEDHKIAFQSFDILENEQVRQKLKVFSNWPTYPQLYSKGKLVGGLDIVQELVEEGELESSL</sequence>
<feature type="domain" description="Thioredoxin" evidence="4">
    <location>
        <begin position="2"/>
        <end position="104"/>
    </location>
</feature>
<dbReference type="InterPro" id="IPR033658">
    <property type="entry name" value="GRX_PICOT-like"/>
</dbReference>
<dbReference type="InterPro" id="IPR004480">
    <property type="entry name" value="Monothiol_GRX-rel"/>
</dbReference>
<evidence type="ECO:0000256" key="1">
    <source>
        <dbReference type="ARBA" id="ARBA00022723"/>
    </source>
</evidence>
<dbReference type="SUPFAM" id="SSF52833">
    <property type="entry name" value="Thioredoxin-like"/>
    <property type="match status" value="4"/>
</dbReference>
<gene>
    <name evidence="6" type="ORF">QSP1433_LOCUS11467</name>
</gene>
<evidence type="ECO:0008006" key="7">
    <source>
        <dbReference type="Google" id="ProtNLM"/>
    </source>
</evidence>
<dbReference type="FunFam" id="3.40.30.10:FF:000012">
    <property type="entry name" value="Monothiol glutaredoxin"/>
    <property type="match status" value="3"/>
</dbReference>
<accession>A0A7S2S8J3</accession>
<evidence type="ECO:0000259" key="5">
    <source>
        <dbReference type="Pfam" id="PF00462"/>
    </source>
</evidence>
<dbReference type="EMBL" id="HBHK01018039">
    <property type="protein sequence ID" value="CAD9692761.1"/>
    <property type="molecule type" value="Transcribed_RNA"/>
</dbReference>
<dbReference type="InterPro" id="IPR002109">
    <property type="entry name" value="Glutaredoxin"/>
</dbReference>
<feature type="domain" description="Glutaredoxin" evidence="5">
    <location>
        <begin position="243"/>
        <end position="307"/>
    </location>
</feature>
<dbReference type="GO" id="GO:0046872">
    <property type="term" value="F:metal ion binding"/>
    <property type="evidence" value="ECO:0007669"/>
    <property type="project" value="UniProtKB-KW"/>
</dbReference>
<feature type="domain" description="Glutaredoxin" evidence="5">
    <location>
        <begin position="345"/>
        <end position="409"/>
    </location>
</feature>
<evidence type="ECO:0000259" key="4">
    <source>
        <dbReference type="Pfam" id="PF00085"/>
    </source>
</evidence>
<dbReference type="CDD" id="cd03028">
    <property type="entry name" value="GRX_PICOT_like"/>
    <property type="match status" value="3"/>
</dbReference>
<dbReference type="Gene3D" id="3.40.30.10">
    <property type="entry name" value="Glutaredoxin"/>
    <property type="match status" value="4"/>
</dbReference>
<dbReference type="PANTHER" id="PTHR10293:SF73">
    <property type="entry name" value="GLUTAREDOXIN-3"/>
    <property type="match status" value="1"/>
</dbReference>
<dbReference type="AlphaFoldDB" id="A0A7S2S8J3"/>
<dbReference type="Pfam" id="PF00085">
    <property type="entry name" value="Thioredoxin"/>
    <property type="match status" value="1"/>
</dbReference>
<dbReference type="NCBIfam" id="TIGR00365">
    <property type="entry name" value="Grx4 family monothiol glutaredoxin"/>
    <property type="match status" value="1"/>
</dbReference>
<name>A0A7S2S8J3_9STRA</name>
<proteinExistence type="predicted"/>
<dbReference type="GO" id="GO:0005829">
    <property type="term" value="C:cytosol"/>
    <property type="evidence" value="ECO:0007669"/>
    <property type="project" value="TreeGrafter"/>
</dbReference>
<dbReference type="PROSITE" id="PS51354">
    <property type="entry name" value="GLUTAREDOXIN_2"/>
    <property type="match status" value="3"/>
</dbReference>
<keyword evidence="3" id="KW-0411">Iron-sulfur</keyword>
<dbReference type="GO" id="GO:0005634">
    <property type="term" value="C:nucleus"/>
    <property type="evidence" value="ECO:0007669"/>
    <property type="project" value="TreeGrafter"/>
</dbReference>
<dbReference type="Pfam" id="PF00462">
    <property type="entry name" value="Glutaredoxin"/>
    <property type="match status" value="3"/>
</dbReference>
<dbReference type="PANTHER" id="PTHR10293">
    <property type="entry name" value="GLUTAREDOXIN FAMILY MEMBER"/>
    <property type="match status" value="1"/>
</dbReference>
<protein>
    <recommendedName>
        <fullName evidence="7">Glutaredoxin</fullName>
    </recommendedName>
</protein>
<keyword evidence="1" id="KW-0479">Metal-binding</keyword>